<reference evidence="2 3" key="1">
    <citation type="submission" date="2022-12" db="EMBL/GenBank/DDBJ databases">
        <title>Draft genome sequence of Paenibacillus sp. dW9.</title>
        <authorList>
            <person name="Choi E.-W."/>
            <person name="Kim D.-U."/>
        </authorList>
    </citation>
    <scope>NUCLEOTIDE SEQUENCE [LARGE SCALE GENOMIC DNA]</scope>
    <source>
        <strain evidence="3">dW9</strain>
    </source>
</reference>
<dbReference type="RefSeq" id="WP_269881109.1">
    <property type="nucleotide sequence ID" value="NZ_JAQAGZ010000005.1"/>
</dbReference>
<protein>
    <submittedName>
        <fullName evidence="2">TraX family protein</fullName>
    </submittedName>
</protein>
<keyword evidence="1" id="KW-0812">Transmembrane</keyword>
<evidence type="ECO:0000256" key="1">
    <source>
        <dbReference type="SAM" id="Phobius"/>
    </source>
</evidence>
<dbReference type="Proteomes" id="UP001527882">
    <property type="component" value="Unassembled WGS sequence"/>
</dbReference>
<sequence length="209" mass="24140">MQLIAMLTMLIDHVGAVFFKDQLLWRIIGRIAFPIYAYCIVLGYMHTRNLKLYMRRLFFIAAVSQIPFMLAFGIMGVNAVGTLLVCIAVLYLIENRKKSVWIPVAAASVILMEVLDFDYGLYGLLLVLIYKYSKSHTMVFSHFVLNLLYLFLKDWLIEGFSLIPTLVIAYVPALYRRLEHRSIPSWLWRSFYPAHLAVIAILELLLTAK</sequence>
<dbReference type="EMBL" id="JAQAGZ010000005">
    <property type="protein sequence ID" value="MCZ8512663.1"/>
    <property type="molecule type" value="Genomic_DNA"/>
</dbReference>
<name>A0ABT4Q725_9BACL</name>
<feature type="transmembrane region" description="Helical" evidence="1">
    <location>
        <begin position="26"/>
        <end position="45"/>
    </location>
</feature>
<feature type="transmembrane region" description="Helical" evidence="1">
    <location>
        <begin position="151"/>
        <end position="171"/>
    </location>
</feature>
<keyword evidence="1" id="KW-1133">Transmembrane helix</keyword>
<feature type="transmembrane region" description="Helical" evidence="1">
    <location>
        <begin position="191"/>
        <end position="208"/>
    </location>
</feature>
<comment type="caution">
    <text evidence="2">The sequence shown here is derived from an EMBL/GenBank/DDBJ whole genome shotgun (WGS) entry which is preliminary data.</text>
</comment>
<feature type="transmembrane region" description="Helical" evidence="1">
    <location>
        <begin position="105"/>
        <end position="130"/>
    </location>
</feature>
<evidence type="ECO:0000313" key="2">
    <source>
        <dbReference type="EMBL" id="MCZ8512663.1"/>
    </source>
</evidence>
<accession>A0ABT4Q725</accession>
<evidence type="ECO:0000313" key="3">
    <source>
        <dbReference type="Proteomes" id="UP001527882"/>
    </source>
</evidence>
<proteinExistence type="predicted"/>
<keyword evidence="3" id="KW-1185">Reference proteome</keyword>
<dbReference type="InterPro" id="IPR008875">
    <property type="entry name" value="TraX"/>
</dbReference>
<keyword evidence="1" id="KW-0472">Membrane</keyword>
<gene>
    <name evidence="2" type="ORF">O9H85_09605</name>
</gene>
<organism evidence="2 3">
    <name type="scientific">Paenibacillus gyeongsangnamensis</name>
    <dbReference type="NCBI Taxonomy" id="3388067"/>
    <lineage>
        <taxon>Bacteria</taxon>
        <taxon>Bacillati</taxon>
        <taxon>Bacillota</taxon>
        <taxon>Bacilli</taxon>
        <taxon>Bacillales</taxon>
        <taxon>Paenibacillaceae</taxon>
        <taxon>Paenibacillus</taxon>
    </lineage>
</organism>
<feature type="transmembrane region" description="Helical" evidence="1">
    <location>
        <begin position="66"/>
        <end position="93"/>
    </location>
</feature>
<dbReference type="Pfam" id="PF05857">
    <property type="entry name" value="TraX"/>
    <property type="match status" value="1"/>
</dbReference>